<dbReference type="EMBL" id="BKCJ011181884">
    <property type="protein sequence ID" value="GFC99966.1"/>
    <property type="molecule type" value="Genomic_DNA"/>
</dbReference>
<protein>
    <submittedName>
        <fullName evidence="3">Uncharacterized protein</fullName>
    </submittedName>
</protein>
<feature type="region of interest" description="Disordered" evidence="2">
    <location>
        <begin position="26"/>
        <end position="46"/>
    </location>
</feature>
<feature type="non-terminal residue" evidence="3">
    <location>
        <position position="171"/>
    </location>
</feature>
<accession>A0A699SQ44</accession>
<feature type="compositionally biased region" description="Pro residues" evidence="2">
    <location>
        <begin position="90"/>
        <end position="106"/>
    </location>
</feature>
<evidence type="ECO:0000256" key="1">
    <source>
        <dbReference type="SAM" id="Coils"/>
    </source>
</evidence>
<gene>
    <name evidence="3" type="ORF">Tci_871936</name>
</gene>
<keyword evidence="1" id="KW-0175">Coiled coil</keyword>
<feature type="coiled-coil region" evidence="1">
    <location>
        <begin position="122"/>
        <end position="163"/>
    </location>
</feature>
<sequence>MERVQFFYGFSCHLPFNRAQVGDLSSHTTKYSSPALTQKQADDVADEGVAGVDVDVVPVATVEHSKPSPTPTNQPPPLSQELPSTSKVIPTPPPSTIVKPSSPPQQQPSQPTHDAEISLDLLQTLLETCTTLTRKVEALKKDKVAQALEIIKLKQRVKKLERKNKLKVFGL</sequence>
<name>A0A699SQ44_TANCI</name>
<evidence type="ECO:0000256" key="2">
    <source>
        <dbReference type="SAM" id="MobiDB-lite"/>
    </source>
</evidence>
<dbReference type="AlphaFoldDB" id="A0A699SQ44"/>
<organism evidence="3">
    <name type="scientific">Tanacetum cinerariifolium</name>
    <name type="common">Dalmatian daisy</name>
    <name type="synonym">Chrysanthemum cinerariifolium</name>
    <dbReference type="NCBI Taxonomy" id="118510"/>
    <lineage>
        <taxon>Eukaryota</taxon>
        <taxon>Viridiplantae</taxon>
        <taxon>Streptophyta</taxon>
        <taxon>Embryophyta</taxon>
        <taxon>Tracheophyta</taxon>
        <taxon>Spermatophyta</taxon>
        <taxon>Magnoliopsida</taxon>
        <taxon>eudicotyledons</taxon>
        <taxon>Gunneridae</taxon>
        <taxon>Pentapetalae</taxon>
        <taxon>asterids</taxon>
        <taxon>campanulids</taxon>
        <taxon>Asterales</taxon>
        <taxon>Asteraceae</taxon>
        <taxon>Asteroideae</taxon>
        <taxon>Anthemideae</taxon>
        <taxon>Anthemidinae</taxon>
        <taxon>Tanacetum</taxon>
    </lineage>
</organism>
<feature type="compositionally biased region" description="Pro residues" evidence="2">
    <location>
        <begin position="68"/>
        <end position="78"/>
    </location>
</feature>
<feature type="compositionally biased region" description="Polar residues" evidence="2">
    <location>
        <begin position="26"/>
        <end position="39"/>
    </location>
</feature>
<feature type="region of interest" description="Disordered" evidence="2">
    <location>
        <begin position="62"/>
        <end position="113"/>
    </location>
</feature>
<reference evidence="3" key="1">
    <citation type="journal article" date="2019" name="Sci. Rep.">
        <title>Draft genome of Tanacetum cinerariifolium, the natural source of mosquito coil.</title>
        <authorList>
            <person name="Yamashiro T."/>
            <person name="Shiraishi A."/>
            <person name="Satake H."/>
            <person name="Nakayama K."/>
        </authorList>
    </citation>
    <scope>NUCLEOTIDE SEQUENCE</scope>
</reference>
<evidence type="ECO:0000313" key="3">
    <source>
        <dbReference type="EMBL" id="GFC99966.1"/>
    </source>
</evidence>
<comment type="caution">
    <text evidence="3">The sequence shown here is derived from an EMBL/GenBank/DDBJ whole genome shotgun (WGS) entry which is preliminary data.</text>
</comment>
<proteinExistence type="predicted"/>